<reference evidence="1 2" key="1">
    <citation type="journal article" date="2010" name="Nature">
        <title>Genome sequencing and analysis of the model grass Brachypodium distachyon.</title>
        <authorList>
            <consortium name="International Brachypodium Initiative"/>
        </authorList>
    </citation>
    <scope>NUCLEOTIDE SEQUENCE [LARGE SCALE GENOMIC DNA]</scope>
    <source>
        <strain evidence="1 2">Bd21</strain>
    </source>
</reference>
<dbReference type="Proteomes" id="UP000008810">
    <property type="component" value="Chromosome 1"/>
</dbReference>
<keyword evidence="3" id="KW-1185">Reference proteome</keyword>
<accession>A0A2K2DMB4</accession>
<evidence type="ECO:0000313" key="3">
    <source>
        <dbReference type="Proteomes" id="UP000008810"/>
    </source>
</evidence>
<name>A0A2K2DMB4_BRADI</name>
<evidence type="ECO:0000313" key="1">
    <source>
        <dbReference type="EMBL" id="PNT75412.1"/>
    </source>
</evidence>
<dbReference type="EMBL" id="CM000880">
    <property type="protein sequence ID" value="PNT75412.1"/>
    <property type="molecule type" value="Genomic_DNA"/>
</dbReference>
<gene>
    <name evidence="1" type="ORF">BRADI_1g32121v3</name>
</gene>
<evidence type="ECO:0000313" key="2">
    <source>
        <dbReference type="EnsemblPlants" id="PNT75412"/>
    </source>
</evidence>
<dbReference type="EnsemblPlants" id="PNT75412">
    <property type="protein sequence ID" value="PNT75412"/>
    <property type="gene ID" value="BRADI_1g32121v3"/>
</dbReference>
<organism evidence="1">
    <name type="scientific">Brachypodium distachyon</name>
    <name type="common">Purple false brome</name>
    <name type="synonym">Trachynia distachya</name>
    <dbReference type="NCBI Taxonomy" id="15368"/>
    <lineage>
        <taxon>Eukaryota</taxon>
        <taxon>Viridiplantae</taxon>
        <taxon>Streptophyta</taxon>
        <taxon>Embryophyta</taxon>
        <taxon>Tracheophyta</taxon>
        <taxon>Spermatophyta</taxon>
        <taxon>Magnoliopsida</taxon>
        <taxon>Liliopsida</taxon>
        <taxon>Poales</taxon>
        <taxon>Poaceae</taxon>
        <taxon>BOP clade</taxon>
        <taxon>Pooideae</taxon>
        <taxon>Stipodae</taxon>
        <taxon>Brachypodieae</taxon>
        <taxon>Brachypodium</taxon>
    </lineage>
</organism>
<protein>
    <submittedName>
        <fullName evidence="1 2">Uncharacterized protein</fullName>
    </submittedName>
</protein>
<dbReference type="InParanoid" id="A0A2K2DMB4"/>
<reference evidence="1" key="2">
    <citation type="submission" date="2017-06" db="EMBL/GenBank/DDBJ databases">
        <title>WGS assembly of Brachypodium distachyon.</title>
        <authorList>
            <consortium name="The International Brachypodium Initiative"/>
            <person name="Lucas S."/>
            <person name="Harmon-Smith M."/>
            <person name="Lail K."/>
            <person name="Tice H."/>
            <person name="Grimwood J."/>
            <person name="Bruce D."/>
            <person name="Barry K."/>
            <person name="Shu S."/>
            <person name="Lindquist E."/>
            <person name="Wang M."/>
            <person name="Pitluck S."/>
            <person name="Vogel J.P."/>
            <person name="Garvin D.F."/>
            <person name="Mockler T.C."/>
            <person name="Schmutz J."/>
            <person name="Rokhsar D."/>
            <person name="Bevan M.W."/>
        </authorList>
    </citation>
    <scope>NUCLEOTIDE SEQUENCE</scope>
    <source>
        <strain evidence="1">Bd21</strain>
    </source>
</reference>
<proteinExistence type="predicted"/>
<dbReference type="Gramene" id="PNT75412">
    <property type="protein sequence ID" value="PNT75412"/>
    <property type="gene ID" value="BRADI_1g32121v3"/>
</dbReference>
<sequence length="93" mass="11033">MSWKIPSNQPFTCFVRRSWVLFTCTGMTLSDDMLFQRRRILTSARLVMVFNEKRTRDDNLTIVLRILGYDDDHLGFIELYDKDIVVVVSRQMP</sequence>
<dbReference type="AlphaFoldDB" id="A0A2K2DMB4"/>
<reference evidence="2" key="3">
    <citation type="submission" date="2018-08" db="UniProtKB">
        <authorList>
            <consortium name="EnsemblPlants"/>
        </authorList>
    </citation>
    <scope>IDENTIFICATION</scope>
    <source>
        <strain evidence="2">cv. Bd21</strain>
    </source>
</reference>